<gene>
    <name evidence="4" type="ORF">Q4Q40_00755</name>
</gene>
<keyword evidence="4" id="KW-0449">Lipoprotein</keyword>
<dbReference type="Proteomes" id="UP001176806">
    <property type="component" value="Unassembled WGS sequence"/>
</dbReference>
<feature type="chain" id="PRO_5045920860" description="Type IV secretion system putative lipoprotein virB7" evidence="3">
    <location>
        <begin position="22"/>
        <end position="269"/>
    </location>
</feature>
<evidence type="ECO:0000256" key="1">
    <source>
        <dbReference type="ARBA" id="ARBA00017922"/>
    </source>
</evidence>
<accession>A0ABT8WHX6</accession>
<reference evidence="4" key="1">
    <citation type="submission" date="2023-07" db="EMBL/GenBank/DDBJ databases">
        <title>Two novel species in the genus Flavivirga.</title>
        <authorList>
            <person name="Kwon K."/>
        </authorList>
    </citation>
    <scope>NUCLEOTIDE SEQUENCE</scope>
    <source>
        <strain evidence="4">KACC 14158</strain>
    </source>
</reference>
<feature type="signal peptide" evidence="3">
    <location>
        <begin position="1"/>
        <end position="21"/>
    </location>
</feature>
<dbReference type="InterPro" id="IPR012640">
    <property type="entry name" value="Membr_lipoprot_lipid_attach_CS"/>
</dbReference>
<keyword evidence="2 3" id="KW-0732">Signal</keyword>
<dbReference type="EMBL" id="JAUOEL010000001">
    <property type="protein sequence ID" value="MDO5972697.1"/>
    <property type="molecule type" value="Genomic_DNA"/>
</dbReference>
<dbReference type="Pfam" id="PF08139">
    <property type="entry name" value="LPAM_1"/>
    <property type="match status" value="1"/>
</dbReference>
<name>A0ABT8WHX6_9FLAO</name>
<organism evidence="4 5">
    <name type="scientific">Flavivirga jejuensis</name>
    <dbReference type="NCBI Taxonomy" id="870487"/>
    <lineage>
        <taxon>Bacteria</taxon>
        <taxon>Pseudomonadati</taxon>
        <taxon>Bacteroidota</taxon>
        <taxon>Flavobacteriia</taxon>
        <taxon>Flavobacteriales</taxon>
        <taxon>Flavobacteriaceae</taxon>
        <taxon>Flavivirga</taxon>
    </lineage>
</organism>
<dbReference type="RefSeq" id="WP_303299760.1">
    <property type="nucleotide sequence ID" value="NZ_BAABDA010000042.1"/>
</dbReference>
<comment type="caution">
    <text evidence="4">The sequence shown here is derived from an EMBL/GenBank/DDBJ whole genome shotgun (WGS) entry which is preliminary data.</text>
</comment>
<protein>
    <recommendedName>
        <fullName evidence="1">Type IV secretion system putative lipoprotein virB7</fullName>
    </recommendedName>
</protein>
<proteinExistence type="predicted"/>
<evidence type="ECO:0000313" key="5">
    <source>
        <dbReference type="Proteomes" id="UP001176806"/>
    </source>
</evidence>
<evidence type="ECO:0000256" key="2">
    <source>
        <dbReference type="ARBA" id="ARBA00022729"/>
    </source>
</evidence>
<dbReference type="PROSITE" id="PS51257">
    <property type="entry name" value="PROKAR_LIPOPROTEIN"/>
    <property type="match status" value="1"/>
</dbReference>
<evidence type="ECO:0000313" key="4">
    <source>
        <dbReference type="EMBL" id="MDO5972697.1"/>
    </source>
</evidence>
<evidence type="ECO:0000256" key="3">
    <source>
        <dbReference type="SAM" id="SignalP"/>
    </source>
</evidence>
<keyword evidence="5" id="KW-1185">Reference proteome</keyword>
<sequence>MKKIISLLVLTLILTACSSSDETNNPDNPSTGTTKFIKQMVSKKYQQEHGGYFPDQFVYNNDRLVKALIYGCSGMLYQFKYGTNNKIETYYRKSGFNPEDLLIDIPKEDFNVVGSIKYDNQDRVIEQEESNVSMGVRTVLKINIEYDQNNRISKLLVIEYEGGPTISLIVEEFDENNNPIKTNIGSYNYDDKANPLYPLFQKFGLFHIETCNSLDVKGLFMSLNNVKEAYNEDSTQIFSAIYEYDQDEYPTKATYTTKYSSDVDIFSYN</sequence>